<dbReference type="SUPFAM" id="SSF51004">
    <property type="entry name" value="C-terminal (heme d1) domain of cytochrome cd1-nitrite reductase"/>
    <property type="match status" value="1"/>
</dbReference>
<dbReference type="Gene3D" id="2.130.10.10">
    <property type="entry name" value="YVTN repeat-like/Quinoprotein amine dehydrogenase"/>
    <property type="match status" value="2"/>
</dbReference>
<dbReference type="InterPro" id="IPR015943">
    <property type="entry name" value="WD40/YVTN_repeat-like_dom_sf"/>
</dbReference>
<dbReference type="PANTHER" id="PTHR47197">
    <property type="entry name" value="PROTEIN NIRF"/>
    <property type="match status" value="1"/>
</dbReference>
<dbReference type="PANTHER" id="PTHR47197:SF3">
    <property type="entry name" value="DIHYDRO-HEME D1 DEHYDROGENASE"/>
    <property type="match status" value="1"/>
</dbReference>
<sequence>MKTQAAPRTRPRRVLFTLAMALLLGRSLAAPLLYVENSLGRSVLVLDAERGQLVATIPLPSSPRGLALCPGQGRLYVAGGDAGIVSVIGTASNEVLHTVKVGAAAWGLALSPDCSRLYIAGGRSDSLIVLDTASFRAEAVAVGRNPQGVALGPEGRWLASLNYASKDLSVLDAQSLRLEQTVATRSGPHSWSLSPDGRWLAVGALDSREVLLIDAQTLRVVSTYVSEAAPEGLAFRTDTELWISSLASDYVEVLHLTLQAGQQVLMPRRYTTRIKTGQGPFSIAFSRDGRWAYVSNMREGSVVKIDARSRRVVARFAVGGEPHRLVLLE</sequence>
<dbReference type="InterPro" id="IPR051200">
    <property type="entry name" value="Host-pathogen_enzymatic-act"/>
</dbReference>
<evidence type="ECO:0000313" key="1">
    <source>
        <dbReference type="EMBL" id="RIH80428.1"/>
    </source>
</evidence>
<name>A0ABX9MRJ6_9DEIN</name>
<protein>
    <submittedName>
        <fullName evidence="1">PE-PGRS family protein PE PGRS18</fullName>
    </submittedName>
</protein>
<dbReference type="EMBL" id="QWKY01000006">
    <property type="protein sequence ID" value="RIH80428.1"/>
    <property type="molecule type" value="Genomic_DNA"/>
</dbReference>
<comment type="caution">
    <text evidence="1">The sequence shown here is derived from an EMBL/GenBank/DDBJ whole genome shotgun (WGS) entry which is preliminary data.</text>
</comment>
<reference evidence="1 2" key="1">
    <citation type="submission" date="2018-08" db="EMBL/GenBank/DDBJ databases">
        <title>Meiothermus hypogaeus DSM 23238 genome sequencing project.</title>
        <authorList>
            <person name="Da Costa M.S."/>
            <person name="Albuquerque L."/>
            <person name="Raposo P."/>
            <person name="Froufe H.J.C."/>
            <person name="Barroso C.S."/>
            <person name="Egas C."/>
        </authorList>
    </citation>
    <scope>NUCLEOTIDE SEQUENCE [LARGE SCALE GENOMIC DNA]</scope>
    <source>
        <strain evidence="1 2">DSM 23238</strain>
    </source>
</reference>
<proteinExistence type="predicted"/>
<dbReference type="Proteomes" id="UP000265443">
    <property type="component" value="Unassembled WGS sequence"/>
</dbReference>
<accession>A0ABX9MRJ6</accession>
<organism evidence="1 2">
    <name type="scientific">Meiothermus hypogaeus</name>
    <dbReference type="NCBI Taxonomy" id="884155"/>
    <lineage>
        <taxon>Bacteria</taxon>
        <taxon>Thermotogati</taxon>
        <taxon>Deinococcota</taxon>
        <taxon>Deinococci</taxon>
        <taxon>Thermales</taxon>
        <taxon>Thermaceae</taxon>
        <taxon>Meiothermus</taxon>
    </lineage>
</organism>
<evidence type="ECO:0000313" key="2">
    <source>
        <dbReference type="Proteomes" id="UP000265443"/>
    </source>
</evidence>
<dbReference type="Pfam" id="PF02239">
    <property type="entry name" value="Cytochrom_D1"/>
    <property type="match status" value="1"/>
</dbReference>
<dbReference type="InterPro" id="IPR011048">
    <property type="entry name" value="Haem_d1_sf"/>
</dbReference>
<gene>
    <name evidence="1" type="ORF">Mhypo_00555</name>
</gene>
<keyword evidence="2" id="KW-1185">Reference proteome</keyword>